<dbReference type="PIRSF" id="PIRSF015592">
    <property type="entry name" value="Prld-crbxl_pptds"/>
    <property type="match status" value="1"/>
</dbReference>
<dbReference type="PANTHER" id="PTHR23402:SF1">
    <property type="entry name" value="PYROGLUTAMYL-PEPTIDASE I"/>
    <property type="match status" value="1"/>
</dbReference>
<reference evidence="6 7" key="1">
    <citation type="submission" date="2020-10" db="EMBL/GenBank/DDBJ databases">
        <title>Chromosome-scale genome assembly of the Allis shad, Alosa alosa.</title>
        <authorList>
            <person name="Margot Z."/>
            <person name="Christophe K."/>
            <person name="Cabau C."/>
            <person name="Louis A."/>
            <person name="Berthelot C."/>
            <person name="Parey E."/>
            <person name="Roest Crollius H."/>
            <person name="Montfort J."/>
            <person name="Robinson-Rechavi M."/>
            <person name="Bucao C."/>
            <person name="Bouchez O."/>
            <person name="Gislard M."/>
            <person name="Lluch J."/>
            <person name="Milhes M."/>
            <person name="Lampietro C."/>
            <person name="Lopez Roques C."/>
            <person name="Donnadieu C."/>
            <person name="Braasch I."/>
            <person name="Desvignes T."/>
            <person name="Postlethwait J."/>
            <person name="Bobe J."/>
            <person name="Guiguen Y."/>
        </authorList>
    </citation>
    <scope>NUCLEOTIDE SEQUENCE [LARGE SCALE GENOMIC DNA]</scope>
    <source>
        <strain evidence="6">M-15738</strain>
        <tissue evidence="6">Blood</tissue>
    </source>
</reference>
<keyword evidence="2" id="KW-0963">Cytoplasm</keyword>
<evidence type="ECO:0000256" key="2">
    <source>
        <dbReference type="ARBA" id="ARBA00022490"/>
    </source>
</evidence>
<evidence type="ECO:0000313" key="7">
    <source>
        <dbReference type="Proteomes" id="UP000823561"/>
    </source>
</evidence>
<dbReference type="InterPro" id="IPR000816">
    <property type="entry name" value="Peptidase_C15"/>
</dbReference>
<dbReference type="Proteomes" id="UP000823561">
    <property type="component" value="Chromosome 1"/>
</dbReference>
<dbReference type="SUPFAM" id="SSF53182">
    <property type="entry name" value="Pyrrolidone carboxyl peptidase (pyroglutamate aminopeptidase)"/>
    <property type="match status" value="1"/>
</dbReference>
<proteinExistence type="inferred from homology"/>
<evidence type="ECO:0000256" key="3">
    <source>
        <dbReference type="ARBA" id="ARBA00022670"/>
    </source>
</evidence>
<dbReference type="InterPro" id="IPR016125">
    <property type="entry name" value="Peptidase_C15-like"/>
</dbReference>
<dbReference type="GO" id="GO:0016920">
    <property type="term" value="F:pyroglutamyl-peptidase activity"/>
    <property type="evidence" value="ECO:0007669"/>
    <property type="project" value="InterPro"/>
</dbReference>
<organism evidence="6 7">
    <name type="scientific">Alosa alosa</name>
    <name type="common">allis shad</name>
    <dbReference type="NCBI Taxonomy" id="278164"/>
    <lineage>
        <taxon>Eukaryota</taxon>
        <taxon>Metazoa</taxon>
        <taxon>Chordata</taxon>
        <taxon>Craniata</taxon>
        <taxon>Vertebrata</taxon>
        <taxon>Euteleostomi</taxon>
        <taxon>Actinopterygii</taxon>
        <taxon>Neopterygii</taxon>
        <taxon>Teleostei</taxon>
        <taxon>Clupei</taxon>
        <taxon>Clupeiformes</taxon>
        <taxon>Clupeoidei</taxon>
        <taxon>Clupeidae</taxon>
        <taxon>Alosa</taxon>
    </lineage>
</organism>
<keyword evidence="7" id="KW-1185">Reference proteome</keyword>
<keyword evidence="5" id="KW-0788">Thiol protease</keyword>
<name>A0AAV6HJJ4_9TELE</name>
<dbReference type="PANTHER" id="PTHR23402">
    <property type="entry name" value="PROTEASE FAMILY C15 PYROGLUTAMYL-PEPTIDASE I-RELATED"/>
    <property type="match status" value="1"/>
</dbReference>
<comment type="caution">
    <text evidence="6">The sequence shown here is derived from an EMBL/GenBank/DDBJ whole genome shotgun (WGS) entry which is preliminary data.</text>
</comment>
<evidence type="ECO:0008006" key="8">
    <source>
        <dbReference type="Google" id="ProtNLM"/>
    </source>
</evidence>
<dbReference type="PRINTS" id="PR00706">
    <property type="entry name" value="PYROGLUPTASE"/>
</dbReference>
<dbReference type="AlphaFoldDB" id="A0AAV6HJJ4"/>
<evidence type="ECO:0000256" key="1">
    <source>
        <dbReference type="ARBA" id="ARBA00006641"/>
    </source>
</evidence>
<dbReference type="Pfam" id="PF01470">
    <property type="entry name" value="Peptidase_C15"/>
    <property type="match status" value="1"/>
</dbReference>
<dbReference type="FunFam" id="3.40.630.20:FF:000008">
    <property type="entry name" value="Pyroglutamyl-peptidase 1"/>
    <property type="match status" value="1"/>
</dbReference>
<evidence type="ECO:0000313" key="6">
    <source>
        <dbReference type="EMBL" id="KAG5286554.1"/>
    </source>
</evidence>
<dbReference type="GO" id="GO:0005829">
    <property type="term" value="C:cytosol"/>
    <property type="evidence" value="ECO:0007669"/>
    <property type="project" value="InterPro"/>
</dbReference>
<dbReference type="Gene3D" id="3.40.630.20">
    <property type="entry name" value="Peptidase C15, pyroglutamyl peptidase I-like"/>
    <property type="match status" value="1"/>
</dbReference>
<accession>A0AAV6HJJ4</accession>
<dbReference type="CDD" id="cd00501">
    <property type="entry name" value="Peptidase_C15"/>
    <property type="match status" value="1"/>
</dbReference>
<keyword evidence="4" id="KW-0378">Hydrolase</keyword>
<dbReference type="GO" id="GO:0006508">
    <property type="term" value="P:proteolysis"/>
    <property type="evidence" value="ECO:0007669"/>
    <property type="project" value="UniProtKB-KW"/>
</dbReference>
<gene>
    <name evidence="6" type="ORF">AALO_G00016170</name>
</gene>
<sequence>MDTKKTVIVTGFEPFGEHKVNASWIAVQELEKLSLGEDIHLLVKEIPVEYKAVSELLPSLWKQYQPELVVHVGVSGMATSVTLEQCGHNHGYNRLDNCDFCPNSQCCIDQGPDCIMSVIDMEAVCKKVNSSSMGVAFSVSKDAGRYLCDYTYYTSLYLGNRRCAFVHVPPLGKRHSAEDLGRALQAVILEMVQRLEDHMDHNQDQDRCQLGH</sequence>
<keyword evidence="3" id="KW-0645">Protease</keyword>
<comment type="similarity">
    <text evidence="1">Belongs to the peptidase C15 family.</text>
</comment>
<evidence type="ECO:0000256" key="4">
    <source>
        <dbReference type="ARBA" id="ARBA00022801"/>
    </source>
</evidence>
<protein>
    <recommendedName>
        <fullName evidence="8">Pyroglutamyl-peptidase I</fullName>
    </recommendedName>
</protein>
<evidence type="ECO:0000256" key="5">
    <source>
        <dbReference type="ARBA" id="ARBA00022807"/>
    </source>
</evidence>
<dbReference type="InterPro" id="IPR036440">
    <property type="entry name" value="Peptidase_C15-like_sf"/>
</dbReference>
<dbReference type="EMBL" id="JADWDJ010000001">
    <property type="protein sequence ID" value="KAG5286554.1"/>
    <property type="molecule type" value="Genomic_DNA"/>
</dbReference>